<dbReference type="Proteomes" id="UP000183120">
    <property type="component" value="Unassembled WGS sequence"/>
</dbReference>
<reference evidence="1 2" key="1">
    <citation type="journal article" date="2016" name="Environ. Microbiol.">
        <title>Genomic resolution of a cold subsurface aquifer community provides metabolic insights for novel microbes adapted to high CO concentrations.</title>
        <authorList>
            <person name="Probst A.J."/>
            <person name="Castelle C.J."/>
            <person name="Singh A."/>
            <person name="Brown C.T."/>
            <person name="Anantharaman K."/>
            <person name="Sharon I."/>
            <person name="Hug L.A."/>
            <person name="Burstein D."/>
            <person name="Emerson J.B."/>
            <person name="Thomas B.C."/>
            <person name="Banfield J.F."/>
        </authorList>
    </citation>
    <scope>NUCLEOTIDE SEQUENCE [LARGE SCALE GENOMIC DNA]</scope>
    <source>
        <strain evidence="1">CG1_02_37_22</strain>
    </source>
</reference>
<gene>
    <name evidence="1" type="ORF">AUJ73_01125</name>
</gene>
<dbReference type="STRING" id="1805209.AUJ73_01125"/>
<dbReference type="AlphaFoldDB" id="A0A1J4TXQ0"/>
<proteinExistence type="predicted"/>
<protein>
    <submittedName>
        <fullName evidence="1">Uncharacterized protein</fullName>
    </submittedName>
</protein>
<evidence type="ECO:0000313" key="1">
    <source>
        <dbReference type="EMBL" id="OIO15214.1"/>
    </source>
</evidence>
<name>A0A1J4TXQ0_9BACT</name>
<sequence>MTVLIKLDKEKIRKHIKQDLLNNNFPILFTNKYNDNVARIYYVLGLKCPQLIITKFIEDY</sequence>
<accession>A0A1J4TXQ0</accession>
<evidence type="ECO:0000313" key="2">
    <source>
        <dbReference type="Proteomes" id="UP000183120"/>
    </source>
</evidence>
<dbReference type="EMBL" id="MNUY01000016">
    <property type="protein sequence ID" value="OIO15214.1"/>
    <property type="molecule type" value="Genomic_DNA"/>
</dbReference>
<organism evidence="1 2">
    <name type="scientific">Candidatus Gottesmanbacteria bacterium CG1_02_37_22</name>
    <dbReference type="NCBI Taxonomy" id="1805209"/>
    <lineage>
        <taxon>Bacteria</taxon>
        <taxon>Candidatus Gottesmaniibacteriota</taxon>
    </lineage>
</organism>
<comment type="caution">
    <text evidence="1">The sequence shown here is derived from an EMBL/GenBank/DDBJ whole genome shotgun (WGS) entry which is preliminary data.</text>
</comment>